<proteinExistence type="predicted"/>
<reference evidence="2" key="1">
    <citation type="submission" date="2018-05" db="EMBL/GenBank/DDBJ databases">
        <authorList>
            <person name="Lanie J.A."/>
            <person name="Ng W.-L."/>
            <person name="Kazmierczak K.M."/>
            <person name="Andrzejewski T.M."/>
            <person name="Davidsen T.M."/>
            <person name="Wayne K.J."/>
            <person name="Tettelin H."/>
            <person name="Glass J.I."/>
            <person name="Rusch D."/>
            <person name="Podicherti R."/>
            <person name="Tsui H.-C.T."/>
            <person name="Winkler M.E."/>
        </authorList>
    </citation>
    <scope>NUCLEOTIDE SEQUENCE</scope>
</reference>
<evidence type="ECO:0000259" key="1">
    <source>
        <dbReference type="Pfam" id="PF03819"/>
    </source>
</evidence>
<dbReference type="Gene3D" id="1.10.287.1080">
    <property type="entry name" value="MazG-like"/>
    <property type="match status" value="1"/>
</dbReference>
<dbReference type="Pfam" id="PF03819">
    <property type="entry name" value="MazG"/>
    <property type="match status" value="1"/>
</dbReference>
<name>A0A381Y8U3_9ZZZZ</name>
<dbReference type="InterPro" id="IPR004518">
    <property type="entry name" value="MazG-like_dom"/>
</dbReference>
<dbReference type="EMBL" id="UINC01017551">
    <property type="protein sequence ID" value="SVA72903.1"/>
    <property type="molecule type" value="Genomic_DNA"/>
</dbReference>
<dbReference type="AlphaFoldDB" id="A0A381Y8U3"/>
<feature type="domain" description="NTP pyrophosphohydrolase MazG-like" evidence="1">
    <location>
        <begin position="34"/>
        <end position="91"/>
    </location>
</feature>
<gene>
    <name evidence="2" type="ORF">METZ01_LOCUS125757</name>
</gene>
<dbReference type="SUPFAM" id="SSF101386">
    <property type="entry name" value="all-alpha NTP pyrophosphatases"/>
    <property type="match status" value="1"/>
</dbReference>
<sequence>MSQSFAQMLGRVRTFHEKHEFAENNGHDMAYRLLLTMEELGELAECITKGKPQSERAEELADLLILTLGHAIAMDLDLEAAFDAKLEEVMQRPAIQGDLGVRVTRYEPPD</sequence>
<organism evidence="2">
    <name type="scientific">marine metagenome</name>
    <dbReference type="NCBI Taxonomy" id="408172"/>
    <lineage>
        <taxon>unclassified sequences</taxon>
        <taxon>metagenomes</taxon>
        <taxon>ecological metagenomes</taxon>
    </lineage>
</organism>
<accession>A0A381Y8U3</accession>
<evidence type="ECO:0000313" key="2">
    <source>
        <dbReference type="EMBL" id="SVA72903.1"/>
    </source>
</evidence>
<protein>
    <recommendedName>
        <fullName evidence="1">NTP pyrophosphohydrolase MazG-like domain-containing protein</fullName>
    </recommendedName>
</protein>
<dbReference type="CDD" id="cd11530">
    <property type="entry name" value="NTP-PPase_DR2231_like"/>
    <property type="match status" value="1"/>
</dbReference>
<dbReference type="InterPro" id="IPR033653">
    <property type="entry name" value="NTP-PPase_DR2231-like"/>
</dbReference>